<evidence type="ECO:0000256" key="1">
    <source>
        <dbReference type="SAM" id="MobiDB-lite"/>
    </source>
</evidence>
<accession>A0A179V9J8</accession>
<comment type="caution">
    <text evidence="3">The sequence shown here is derived from an EMBL/GenBank/DDBJ whole genome shotgun (WGS) entry which is preliminary data.</text>
</comment>
<evidence type="ECO:0000313" key="4">
    <source>
        <dbReference type="Proteomes" id="UP000186919"/>
    </source>
</evidence>
<feature type="compositionally biased region" description="Low complexity" evidence="1">
    <location>
        <begin position="60"/>
        <end position="75"/>
    </location>
</feature>
<dbReference type="Proteomes" id="UP000186919">
    <property type="component" value="Unassembled WGS sequence"/>
</dbReference>
<feature type="compositionally biased region" description="Pro residues" evidence="1">
    <location>
        <begin position="35"/>
        <end position="59"/>
    </location>
</feature>
<organism evidence="3 4">
    <name type="scientific">Mycobacteroides immunogenum</name>
    <dbReference type="NCBI Taxonomy" id="83262"/>
    <lineage>
        <taxon>Bacteria</taxon>
        <taxon>Bacillati</taxon>
        <taxon>Actinomycetota</taxon>
        <taxon>Actinomycetes</taxon>
        <taxon>Mycobacteriales</taxon>
        <taxon>Mycobacteriaceae</taxon>
        <taxon>Mycobacteroides</taxon>
    </lineage>
</organism>
<keyword evidence="2" id="KW-1133">Transmembrane helix</keyword>
<feature type="compositionally biased region" description="Low complexity" evidence="1">
    <location>
        <begin position="9"/>
        <end position="22"/>
    </location>
</feature>
<dbReference type="RefSeq" id="WP_064630348.1">
    <property type="nucleotide sequence ID" value="NZ_LQYE01000014.1"/>
</dbReference>
<feature type="region of interest" description="Disordered" evidence="1">
    <location>
        <begin position="1"/>
        <end position="84"/>
    </location>
</feature>
<protein>
    <submittedName>
        <fullName evidence="3">Uncharacterized protein</fullName>
    </submittedName>
</protein>
<proteinExistence type="predicted"/>
<keyword evidence="2" id="KW-0812">Transmembrane</keyword>
<evidence type="ECO:0000313" key="3">
    <source>
        <dbReference type="EMBL" id="OAT68559.1"/>
    </source>
</evidence>
<gene>
    <name evidence="3" type="ORF">AWB85_24720</name>
</gene>
<evidence type="ECO:0000256" key="2">
    <source>
        <dbReference type="SAM" id="Phobius"/>
    </source>
</evidence>
<keyword evidence="2" id="KW-0472">Membrane</keyword>
<dbReference type="AlphaFoldDB" id="A0A179V9J8"/>
<name>A0A179V9J8_9MYCO</name>
<feature type="transmembrane region" description="Helical" evidence="2">
    <location>
        <begin position="88"/>
        <end position="112"/>
    </location>
</feature>
<dbReference type="Gene3D" id="3.10.450.50">
    <property type="match status" value="1"/>
</dbReference>
<sequence>MTQPPSQFGGPNPIDGPGNPAPQYGGPQFGGPAPVGVPQPDPAAYGPPPQNFGPPPQQPGWPNQFGGQPPQYQQFGPPPGTPQKNRRALVVTGVATGVVLLVVAIVVGIVSFSGGGDGGTSPAGGAATAEAAVKGYLEALSKGDAEAALSFSSDQPASKEFLTDDILKKQIAKWPIGNIRILNSEDMGGVMARVHVAANFGDQTSDETILVKKTDGSWKLSTAAVKLSLDQNGILAGALRTLSLFGKPASNMSVAYVFPGWLDIGSSNKNLTAVSARPVLLNGILVQGAPVFPGVEMRMSDEGAAAVKKAVADNIAECAKSTSLAPPGCPQALRNPAYVDGTAHWEPPSDVDKVQYTFTAFDLNVRTTGITTWMLTVQSTNGSSVQGRAIVPTMGQIDMTQDPLVVKWFGR</sequence>
<reference evidence="3 4" key="1">
    <citation type="submission" date="2016-01" db="EMBL/GenBank/DDBJ databases">
        <title>Mycobacterium immunogenum strain CD11_6 genome sequencing and assembly.</title>
        <authorList>
            <person name="Kaur G."/>
            <person name="Nair G.R."/>
            <person name="Mayilraj S."/>
        </authorList>
    </citation>
    <scope>NUCLEOTIDE SEQUENCE [LARGE SCALE GENOMIC DNA]</scope>
    <source>
        <strain evidence="3 4">CD11-6</strain>
    </source>
</reference>
<dbReference type="EMBL" id="LQYE01000014">
    <property type="protein sequence ID" value="OAT68559.1"/>
    <property type="molecule type" value="Genomic_DNA"/>
</dbReference>